<proteinExistence type="predicted"/>
<dbReference type="AlphaFoldDB" id="A0AAN6Z155"/>
<dbReference type="CDD" id="cd00077">
    <property type="entry name" value="HDc"/>
    <property type="match status" value="1"/>
</dbReference>
<protein>
    <recommendedName>
        <fullName evidence="1">HD/PDEase domain-containing protein</fullName>
    </recommendedName>
</protein>
<sequence length="222" mass="24568">MSVPKPATDAFPDDSLIQSITAYVKAYMQNYDASHSWDHIERVVSLAHYIYAHSDPAFQSTLDLRTIHLAALLHDVGDHKYLQPNESPSTQIQTLLLSHSCPPSLATQIQTICSGVSYSSEIKDPSRVTALIATHPELAVVQDADRLDAIGAVGIGRMFTYGGAKTARDMAGTMAHLDEKLVRLEGMMKTAVGREVARVRGERLRVFRGWWVDEIRGLEVPR</sequence>
<dbReference type="GeneID" id="87831627"/>
<dbReference type="RefSeq" id="XP_062644844.1">
    <property type="nucleotide sequence ID" value="XM_062794858.1"/>
</dbReference>
<feature type="domain" description="HD/PDEase" evidence="1">
    <location>
        <begin position="32"/>
        <end position="159"/>
    </location>
</feature>
<dbReference type="InterPro" id="IPR006674">
    <property type="entry name" value="HD_domain"/>
</dbReference>
<reference evidence="2" key="2">
    <citation type="submission" date="2023-05" db="EMBL/GenBank/DDBJ databases">
        <authorList>
            <consortium name="Lawrence Berkeley National Laboratory"/>
            <person name="Steindorff A."/>
            <person name="Hensen N."/>
            <person name="Bonometti L."/>
            <person name="Westerberg I."/>
            <person name="Brannstrom I.O."/>
            <person name="Guillou S."/>
            <person name="Cros-Aarteil S."/>
            <person name="Calhoun S."/>
            <person name="Haridas S."/>
            <person name="Kuo A."/>
            <person name="Mondo S."/>
            <person name="Pangilinan J."/>
            <person name="Riley R."/>
            <person name="Labutti K."/>
            <person name="Andreopoulos B."/>
            <person name="Lipzen A."/>
            <person name="Chen C."/>
            <person name="Yanf M."/>
            <person name="Daum C."/>
            <person name="Ng V."/>
            <person name="Clum A."/>
            <person name="Ohm R."/>
            <person name="Martin F."/>
            <person name="Silar P."/>
            <person name="Natvig D."/>
            <person name="Lalanne C."/>
            <person name="Gautier V."/>
            <person name="Ament-Velasquez S.L."/>
            <person name="Kruys A."/>
            <person name="Hutchinson M.I."/>
            <person name="Powell A.J."/>
            <person name="Barry K."/>
            <person name="Miller A.N."/>
            <person name="Grigoriev I.V."/>
            <person name="Debuchy R."/>
            <person name="Gladieux P."/>
            <person name="Thoren M.H."/>
            <person name="Johannesson H."/>
        </authorList>
    </citation>
    <scope>NUCLEOTIDE SEQUENCE</scope>
    <source>
        <strain evidence="2">CBS 731.68</strain>
    </source>
</reference>
<name>A0AAN6Z155_9PEZI</name>
<dbReference type="InterPro" id="IPR003607">
    <property type="entry name" value="HD/PDEase_dom"/>
</dbReference>
<dbReference type="Proteomes" id="UP001302602">
    <property type="component" value="Unassembled WGS sequence"/>
</dbReference>
<organism evidence="2 3">
    <name type="scientific">Parathielavia appendiculata</name>
    <dbReference type="NCBI Taxonomy" id="2587402"/>
    <lineage>
        <taxon>Eukaryota</taxon>
        <taxon>Fungi</taxon>
        <taxon>Dikarya</taxon>
        <taxon>Ascomycota</taxon>
        <taxon>Pezizomycotina</taxon>
        <taxon>Sordariomycetes</taxon>
        <taxon>Sordariomycetidae</taxon>
        <taxon>Sordariales</taxon>
        <taxon>Chaetomiaceae</taxon>
        <taxon>Parathielavia</taxon>
    </lineage>
</organism>
<dbReference type="PANTHER" id="PTHR33594:SF1">
    <property type="entry name" value="HD_PDEASE DOMAIN-CONTAINING PROTEIN"/>
    <property type="match status" value="1"/>
</dbReference>
<dbReference type="PANTHER" id="PTHR33594">
    <property type="entry name" value="SUPERFAMILY HYDROLASE, PUTATIVE (AFU_ORTHOLOGUE AFUA_1G03035)-RELATED"/>
    <property type="match status" value="1"/>
</dbReference>
<comment type="caution">
    <text evidence="2">The sequence shown here is derived from an EMBL/GenBank/DDBJ whole genome shotgun (WGS) entry which is preliminary data.</text>
</comment>
<dbReference type="EMBL" id="MU853235">
    <property type="protein sequence ID" value="KAK4121073.1"/>
    <property type="molecule type" value="Genomic_DNA"/>
</dbReference>
<dbReference type="SMART" id="SM00471">
    <property type="entry name" value="HDc"/>
    <property type="match status" value="1"/>
</dbReference>
<dbReference type="Gene3D" id="1.10.3210.50">
    <property type="match status" value="1"/>
</dbReference>
<evidence type="ECO:0000313" key="3">
    <source>
        <dbReference type="Proteomes" id="UP001302602"/>
    </source>
</evidence>
<gene>
    <name evidence="2" type="ORF">N657DRAFT_658080</name>
</gene>
<evidence type="ECO:0000313" key="2">
    <source>
        <dbReference type="EMBL" id="KAK4121073.1"/>
    </source>
</evidence>
<reference evidence="2" key="1">
    <citation type="journal article" date="2023" name="Mol. Phylogenet. Evol.">
        <title>Genome-scale phylogeny and comparative genomics of the fungal order Sordariales.</title>
        <authorList>
            <person name="Hensen N."/>
            <person name="Bonometti L."/>
            <person name="Westerberg I."/>
            <person name="Brannstrom I.O."/>
            <person name="Guillou S."/>
            <person name="Cros-Aarteil S."/>
            <person name="Calhoun S."/>
            <person name="Haridas S."/>
            <person name="Kuo A."/>
            <person name="Mondo S."/>
            <person name="Pangilinan J."/>
            <person name="Riley R."/>
            <person name="LaButti K."/>
            <person name="Andreopoulos B."/>
            <person name="Lipzen A."/>
            <person name="Chen C."/>
            <person name="Yan M."/>
            <person name="Daum C."/>
            <person name="Ng V."/>
            <person name="Clum A."/>
            <person name="Steindorff A."/>
            <person name="Ohm R.A."/>
            <person name="Martin F."/>
            <person name="Silar P."/>
            <person name="Natvig D.O."/>
            <person name="Lalanne C."/>
            <person name="Gautier V."/>
            <person name="Ament-Velasquez S.L."/>
            <person name="Kruys A."/>
            <person name="Hutchinson M.I."/>
            <person name="Powell A.J."/>
            <person name="Barry K."/>
            <person name="Miller A.N."/>
            <person name="Grigoriev I.V."/>
            <person name="Debuchy R."/>
            <person name="Gladieux P."/>
            <person name="Hiltunen Thoren M."/>
            <person name="Johannesson H."/>
        </authorList>
    </citation>
    <scope>NUCLEOTIDE SEQUENCE</scope>
    <source>
        <strain evidence="2">CBS 731.68</strain>
    </source>
</reference>
<dbReference type="Pfam" id="PF01966">
    <property type="entry name" value="HD"/>
    <property type="match status" value="1"/>
</dbReference>
<evidence type="ECO:0000259" key="1">
    <source>
        <dbReference type="SMART" id="SM00471"/>
    </source>
</evidence>
<dbReference type="SUPFAM" id="SSF109604">
    <property type="entry name" value="HD-domain/PDEase-like"/>
    <property type="match status" value="1"/>
</dbReference>
<keyword evidence="3" id="KW-1185">Reference proteome</keyword>
<accession>A0AAN6Z155</accession>